<keyword evidence="13" id="KW-1185">Reference proteome</keyword>
<sequence length="1515" mass="167763">MTTISDPCFQNVYLLALPAMLASLLFIARVVWLKRHGREHHLGRTGWIYWPTTLAMLVGAFALIARLALEKDRLSQLELIATGSMAAAWVLAAILNHFEHNYQIRSSDSILGYFLVAITSMGIYLQSTLPRIPSRKYPLTTLEIYFIALCVGCLIEAWPRGHTTVQQRSGASIFEKSNLISRLSFHYIQRIMSRGYKRPLQLEDVAHLMPERIRSDNAYRTLSAIWYKEEARFRALSTCQKDKKRPWLLLRTIAKTYGWTGWAPIVICRVVATTLVYLQPVLLGHIMDFMDSGASDTPQPLSTGMVLATLMFLTSLLSSVTGAQLSQQAAERGMEIRSGLAGLVYRKALRLSPMARQQSSMGELSNHMSVDSEKWASSALNTLPQWVSAPIEVVLALTMLYQQLGWCALVGLFTILGLMPIQNKVSDVFTDIKERKLEAMDSRIRLVTEMFTGIKAIKMYGWEDAFKAKIAGYRQIEMAVLRRFGIVYAGMTLIFSTTMFMSLLSFGIYATVGGPGGQPGVITPHVIFVSLSLFGLLSKPISAMDHLLSDTTSVFVATRRIQKFLLAEELQRAAVDQEEEQHWHNRRQVSISRQLASPAITIKKGEFSWRNKDFGNNQPSTEQTPLLPSDESSSTANNEFKPTLHDINFSLKQGSLTAVVGRVGQGKSSLISALIGEMYRDQGSVKLEGSVALVTQQAWIMNGTVRDNILFGRVLDQRWYECVLDACCMAQDLEMLPARDQTEIGERGINISGGQKQRVSLARAAYQNADIYLLDDPLSAVDAHVDQHLWQNLIGPHGLLKNKTRLLVTHAIHHLEEADQIMVMNDGMISEMGSLTELVARREGFYQLQREFVSTQRSKSKMRPVSGLGTDETAEKENNEQSKAVESTPAGGLVAAEKMVSGAVDWAMFNIYAQSAGYRNILLIVVFYILVEVAQVGTGFWLQYWSEPLGQAAYTVTQFLLVYAGLTAAYMGFNMVLFYVANVEAAILAARHLHDRLLSNLLRQPMSFFDTTPVGRIINRFSTDVDACDESVIWNIIDVVYCLVAIAGTLVVISMSTPLFLLAVPPLVLAYTAIQSYFIQSSQALKRFMSVSKSPLYQHFGETLAGVSTIRAMHVTPRFVSMHNQRADCAAETALAFGIANRWLKIRIEFLGSLIVLAAALLAVHSRGTLGAGAVGLSLTYAMAITVDIAYLVRSFSELQHQLISVERIEEYATLRQEAPAVTGAPVPSGWPAKGKIVFRNYSARYREGLDLVLKNVSFEVQPSEKVGIVGRTGAGKSSLALALFRMIEAADSYWARASGSNDVFLEESRSLLGLPTDGALTAALGGGSIEVDGVDIATLGLKDLRQHLAVIPQDPMLFSGTLRENLDPLQEATDMELWQALERAHLKTFVGSLAGGLSFEVVQGGENFSVGQRALVCLTRAMLRKTKILVLDEATAAVDVETDGLIQKTIRSEFADRTILTIAHRIKTVMDSDKILVLDEGRVGEYGAPSELLAKKNRSIFYQLAWRAGELQRR</sequence>
<feature type="transmembrane region" description="Helical" evidence="9">
    <location>
        <begin position="484"/>
        <end position="509"/>
    </location>
</feature>
<dbReference type="GO" id="GO:0016887">
    <property type="term" value="F:ATP hydrolysis activity"/>
    <property type="evidence" value="ECO:0007669"/>
    <property type="project" value="InterPro"/>
</dbReference>
<keyword evidence="6 9" id="KW-1133">Transmembrane helix</keyword>
<keyword evidence="3 9" id="KW-0812">Transmembrane</keyword>
<feature type="domain" description="ABC transporter" evidence="10">
    <location>
        <begin position="627"/>
        <end position="851"/>
    </location>
</feature>
<accession>A0A9P5VMI4</accession>
<dbReference type="FunFam" id="1.20.1560.10:FF:000010">
    <property type="entry name" value="Multidrug resistance-associated ABC transporter"/>
    <property type="match status" value="1"/>
</dbReference>
<evidence type="ECO:0000256" key="8">
    <source>
        <dbReference type="SAM" id="MobiDB-lite"/>
    </source>
</evidence>
<dbReference type="CDD" id="cd18603">
    <property type="entry name" value="ABC_6TM_MRP1_2_3_6_D2_like"/>
    <property type="match status" value="1"/>
</dbReference>
<dbReference type="SUPFAM" id="SSF90123">
    <property type="entry name" value="ABC transporter transmembrane region"/>
    <property type="match status" value="2"/>
</dbReference>
<feature type="transmembrane region" description="Helical" evidence="9">
    <location>
        <begin position="1059"/>
        <end position="1079"/>
    </location>
</feature>
<comment type="subcellular location">
    <subcellularLocation>
        <location evidence="1">Membrane</location>
        <topology evidence="1">Multi-pass membrane protein</topology>
    </subcellularLocation>
</comment>
<dbReference type="Pfam" id="PF00664">
    <property type="entry name" value="ABC_membrane"/>
    <property type="match status" value="2"/>
</dbReference>
<organism evidence="12 13">
    <name type="scientific">Podila minutissima</name>
    <dbReference type="NCBI Taxonomy" id="64525"/>
    <lineage>
        <taxon>Eukaryota</taxon>
        <taxon>Fungi</taxon>
        <taxon>Fungi incertae sedis</taxon>
        <taxon>Mucoromycota</taxon>
        <taxon>Mortierellomycotina</taxon>
        <taxon>Mortierellomycetes</taxon>
        <taxon>Mortierellales</taxon>
        <taxon>Mortierellaceae</taxon>
        <taxon>Podila</taxon>
    </lineage>
</organism>
<feature type="domain" description="ABC transmembrane type-1" evidence="11">
    <location>
        <begin position="922"/>
        <end position="1201"/>
    </location>
</feature>
<dbReference type="Gene3D" id="3.40.50.300">
    <property type="entry name" value="P-loop containing nucleotide triphosphate hydrolases"/>
    <property type="match status" value="2"/>
</dbReference>
<feature type="transmembrane region" description="Helical" evidence="9">
    <location>
        <begin position="303"/>
        <end position="325"/>
    </location>
</feature>
<dbReference type="Gene3D" id="1.20.1560.10">
    <property type="entry name" value="ABC transporter type 1, transmembrane domain"/>
    <property type="match status" value="2"/>
</dbReference>
<dbReference type="InterPro" id="IPR044746">
    <property type="entry name" value="ABCC_6TM_D1"/>
</dbReference>
<dbReference type="Pfam" id="PF00005">
    <property type="entry name" value="ABC_tran"/>
    <property type="match status" value="3"/>
</dbReference>
<feature type="transmembrane region" description="Helical" evidence="9">
    <location>
        <begin position="139"/>
        <end position="158"/>
    </location>
</feature>
<dbReference type="SMART" id="SM00382">
    <property type="entry name" value="AAA"/>
    <property type="match status" value="2"/>
</dbReference>
<dbReference type="PANTHER" id="PTHR24223">
    <property type="entry name" value="ATP-BINDING CASSETTE SUB-FAMILY C"/>
    <property type="match status" value="1"/>
</dbReference>
<dbReference type="PROSITE" id="PS50893">
    <property type="entry name" value="ABC_TRANSPORTER_2"/>
    <property type="match status" value="2"/>
</dbReference>
<feature type="domain" description="ABC transmembrane type-1" evidence="11">
    <location>
        <begin position="265"/>
        <end position="544"/>
    </location>
</feature>
<evidence type="ECO:0000313" key="13">
    <source>
        <dbReference type="Proteomes" id="UP000696485"/>
    </source>
</evidence>
<evidence type="ECO:0000256" key="7">
    <source>
        <dbReference type="ARBA" id="ARBA00023136"/>
    </source>
</evidence>
<evidence type="ECO:0000256" key="4">
    <source>
        <dbReference type="ARBA" id="ARBA00022741"/>
    </source>
</evidence>
<protein>
    <submittedName>
        <fullName evidence="12">Multidrug resistance-associated protein 1</fullName>
    </submittedName>
</protein>
<dbReference type="Proteomes" id="UP000696485">
    <property type="component" value="Unassembled WGS sequence"/>
</dbReference>
<feature type="transmembrane region" description="Helical" evidence="9">
    <location>
        <begin position="1170"/>
        <end position="1193"/>
    </location>
</feature>
<keyword evidence="5" id="KW-0067">ATP-binding</keyword>
<dbReference type="GO" id="GO:0140359">
    <property type="term" value="F:ABC-type transporter activity"/>
    <property type="evidence" value="ECO:0007669"/>
    <property type="project" value="InterPro"/>
</dbReference>
<feature type="transmembrane region" description="Helical" evidence="9">
    <location>
        <begin position="1146"/>
        <end position="1164"/>
    </location>
</feature>
<reference evidence="12" key="1">
    <citation type="journal article" date="2020" name="Fungal Divers.">
        <title>Resolving the Mortierellaceae phylogeny through synthesis of multi-gene phylogenetics and phylogenomics.</title>
        <authorList>
            <person name="Vandepol N."/>
            <person name="Liber J."/>
            <person name="Desiro A."/>
            <person name="Na H."/>
            <person name="Kennedy M."/>
            <person name="Barry K."/>
            <person name="Grigoriev I.V."/>
            <person name="Miller A.N."/>
            <person name="O'Donnell K."/>
            <person name="Stajich J.E."/>
            <person name="Bonito G."/>
        </authorList>
    </citation>
    <scope>NUCLEOTIDE SEQUENCE</scope>
    <source>
        <strain evidence="12">NVP1</strain>
    </source>
</reference>
<dbReference type="CDD" id="cd03244">
    <property type="entry name" value="ABCC_MRP_domain2"/>
    <property type="match status" value="1"/>
</dbReference>
<dbReference type="InterPro" id="IPR011527">
    <property type="entry name" value="ABC1_TM_dom"/>
</dbReference>
<dbReference type="FunFam" id="3.40.50.300:FF:000997">
    <property type="entry name" value="Multidrug resistance-associated protein 1"/>
    <property type="match status" value="1"/>
</dbReference>
<dbReference type="InterPro" id="IPR050173">
    <property type="entry name" value="ABC_transporter_C-like"/>
</dbReference>
<dbReference type="SUPFAM" id="SSF52540">
    <property type="entry name" value="P-loop containing nucleoside triphosphate hydrolases"/>
    <property type="match status" value="3"/>
</dbReference>
<dbReference type="InterPro" id="IPR056227">
    <property type="entry name" value="TMD0_ABC"/>
</dbReference>
<dbReference type="EMBL" id="JAAAUY010000286">
    <property type="protein sequence ID" value="KAF9332033.1"/>
    <property type="molecule type" value="Genomic_DNA"/>
</dbReference>
<dbReference type="CDD" id="cd18579">
    <property type="entry name" value="ABC_6TM_ABCC_D1"/>
    <property type="match status" value="1"/>
</dbReference>
<dbReference type="GO" id="GO:0005524">
    <property type="term" value="F:ATP binding"/>
    <property type="evidence" value="ECO:0007669"/>
    <property type="project" value="UniProtKB-KW"/>
</dbReference>
<comment type="caution">
    <text evidence="12">The sequence shown here is derived from an EMBL/GenBank/DDBJ whole genome shotgun (WGS) entry which is preliminary data.</text>
</comment>
<evidence type="ECO:0000259" key="10">
    <source>
        <dbReference type="PROSITE" id="PS50893"/>
    </source>
</evidence>
<evidence type="ECO:0000313" key="12">
    <source>
        <dbReference type="EMBL" id="KAF9332033.1"/>
    </source>
</evidence>
<gene>
    <name evidence="12" type="primary">ABCC1_3</name>
    <name evidence="12" type="ORF">BG006_005098</name>
</gene>
<dbReference type="FunFam" id="3.40.50.300:FF:000163">
    <property type="entry name" value="Multidrug resistance-associated protein member 4"/>
    <property type="match status" value="1"/>
</dbReference>
<dbReference type="InterPro" id="IPR036640">
    <property type="entry name" value="ABC1_TM_sf"/>
</dbReference>
<dbReference type="InterPro" id="IPR027417">
    <property type="entry name" value="P-loop_NTPase"/>
</dbReference>
<feature type="transmembrane region" description="Helical" evidence="9">
    <location>
        <begin position="521"/>
        <end position="538"/>
    </location>
</feature>
<feature type="compositionally biased region" description="Polar residues" evidence="8">
    <location>
        <begin position="614"/>
        <end position="639"/>
    </location>
</feature>
<keyword evidence="2" id="KW-0813">Transport</keyword>
<evidence type="ECO:0000259" key="11">
    <source>
        <dbReference type="PROSITE" id="PS50929"/>
    </source>
</evidence>
<dbReference type="InterPro" id="IPR003593">
    <property type="entry name" value="AAA+_ATPase"/>
</dbReference>
<feature type="transmembrane region" description="Helical" evidence="9">
    <location>
        <begin position="12"/>
        <end position="33"/>
    </location>
</feature>
<dbReference type="Pfam" id="PF24357">
    <property type="entry name" value="TMD0_ABC"/>
    <property type="match status" value="1"/>
</dbReference>
<feature type="transmembrane region" description="Helical" evidence="9">
    <location>
        <begin position="261"/>
        <end position="283"/>
    </location>
</feature>
<feature type="transmembrane region" description="Helical" evidence="9">
    <location>
        <begin position="921"/>
        <end position="942"/>
    </location>
</feature>
<dbReference type="InterPro" id="IPR003439">
    <property type="entry name" value="ABC_transporter-like_ATP-bd"/>
</dbReference>
<keyword evidence="7 9" id="KW-0472">Membrane</keyword>
<evidence type="ECO:0000256" key="6">
    <source>
        <dbReference type="ARBA" id="ARBA00022989"/>
    </source>
</evidence>
<proteinExistence type="predicted"/>
<evidence type="ECO:0000256" key="9">
    <source>
        <dbReference type="SAM" id="Phobius"/>
    </source>
</evidence>
<dbReference type="InterPro" id="IPR017871">
    <property type="entry name" value="ABC_transporter-like_CS"/>
</dbReference>
<dbReference type="PROSITE" id="PS50929">
    <property type="entry name" value="ABC_TM1F"/>
    <property type="match status" value="2"/>
</dbReference>
<evidence type="ECO:0000256" key="5">
    <source>
        <dbReference type="ARBA" id="ARBA00022840"/>
    </source>
</evidence>
<feature type="transmembrane region" description="Helical" evidence="9">
    <location>
        <begin position="1032"/>
        <end position="1053"/>
    </location>
</feature>
<feature type="region of interest" description="Disordered" evidence="8">
    <location>
        <begin position="857"/>
        <end position="887"/>
    </location>
</feature>
<dbReference type="PANTHER" id="PTHR24223:SF399">
    <property type="entry name" value="ABC TRANSPORTER ATNG"/>
    <property type="match status" value="1"/>
</dbReference>
<feature type="transmembrane region" description="Helical" evidence="9">
    <location>
        <begin position="45"/>
        <end position="67"/>
    </location>
</feature>
<feature type="transmembrane region" description="Helical" evidence="9">
    <location>
        <begin position="79"/>
        <end position="98"/>
    </location>
</feature>
<evidence type="ECO:0000256" key="3">
    <source>
        <dbReference type="ARBA" id="ARBA00022692"/>
    </source>
</evidence>
<feature type="region of interest" description="Disordered" evidence="8">
    <location>
        <begin position="610"/>
        <end position="639"/>
    </location>
</feature>
<name>A0A9P5VMI4_9FUNG</name>
<dbReference type="GO" id="GO:0016020">
    <property type="term" value="C:membrane"/>
    <property type="evidence" value="ECO:0007669"/>
    <property type="project" value="UniProtKB-SubCell"/>
</dbReference>
<dbReference type="CDD" id="cd03250">
    <property type="entry name" value="ABCC_MRP_domain1"/>
    <property type="match status" value="1"/>
</dbReference>
<feature type="transmembrane region" description="Helical" evidence="9">
    <location>
        <begin position="962"/>
        <end position="981"/>
    </location>
</feature>
<feature type="transmembrane region" description="Helical" evidence="9">
    <location>
        <begin position="110"/>
        <end position="127"/>
    </location>
</feature>
<dbReference type="PROSITE" id="PS00211">
    <property type="entry name" value="ABC_TRANSPORTER_1"/>
    <property type="match status" value="1"/>
</dbReference>
<evidence type="ECO:0000256" key="1">
    <source>
        <dbReference type="ARBA" id="ARBA00004141"/>
    </source>
</evidence>
<keyword evidence="4" id="KW-0547">Nucleotide-binding</keyword>
<evidence type="ECO:0000256" key="2">
    <source>
        <dbReference type="ARBA" id="ARBA00022448"/>
    </source>
</evidence>
<feature type="domain" description="ABC transporter" evidence="10">
    <location>
        <begin position="1239"/>
        <end position="1506"/>
    </location>
</feature>